<dbReference type="InterPro" id="IPR011701">
    <property type="entry name" value="MFS"/>
</dbReference>
<evidence type="ECO:0000256" key="6">
    <source>
        <dbReference type="SAM" id="Phobius"/>
    </source>
</evidence>
<evidence type="ECO:0000256" key="3">
    <source>
        <dbReference type="ARBA" id="ARBA00022692"/>
    </source>
</evidence>
<dbReference type="InterPro" id="IPR036259">
    <property type="entry name" value="MFS_trans_sf"/>
</dbReference>
<feature type="transmembrane region" description="Helical" evidence="6">
    <location>
        <begin position="320"/>
        <end position="340"/>
    </location>
</feature>
<dbReference type="STRING" id="1888891.DSOL_2060"/>
<feature type="transmembrane region" description="Helical" evidence="6">
    <location>
        <begin position="105"/>
        <end position="124"/>
    </location>
</feature>
<dbReference type="CDD" id="cd17319">
    <property type="entry name" value="MFS_ExuT_GudP_like"/>
    <property type="match status" value="1"/>
</dbReference>
<dbReference type="InterPro" id="IPR020846">
    <property type="entry name" value="MFS_dom"/>
</dbReference>
<dbReference type="PANTHER" id="PTHR43826:SF7">
    <property type="entry name" value="PROTEIN UHPC, PUTATIVE-RELATED"/>
    <property type="match status" value="1"/>
</dbReference>
<organism evidence="8 9">
    <name type="scientific">Desulfosporosinus metallidurans</name>
    <dbReference type="NCBI Taxonomy" id="1888891"/>
    <lineage>
        <taxon>Bacteria</taxon>
        <taxon>Bacillati</taxon>
        <taxon>Bacillota</taxon>
        <taxon>Clostridia</taxon>
        <taxon>Eubacteriales</taxon>
        <taxon>Desulfitobacteriaceae</taxon>
        <taxon>Desulfosporosinus</taxon>
    </lineage>
</organism>
<feature type="transmembrane region" description="Helical" evidence="6">
    <location>
        <begin position="83"/>
        <end position="99"/>
    </location>
</feature>
<evidence type="ECO:0000313" key="9">
    <source>
        <dbReference type="Proteomes" id="UP000186102"/>
    </source>
</evidence>
<evidence type="ECO:0000256" key="1">
    <source>
        <dbReference type="ARBA" id="ARBA00004651"/>
    </source>
</evidence>
<dbReference type="PIRSF" id="PIRSF002808">
    <property type="entry name" value="Hexose_phosphate_transp"/>
    <property type="match status" value="1"/>
</dbReference>
<dbReference type="InterPro" id="IPR051337">
    <property type="entry name" value="OPA_Antiporter"/>
</dbReference>
<gene>
    <name evidence="8" type="ORF">DSOL_2060</name>
</gene>
<dbReference type="Pfam" id="PF07690">
    <property type="entry name" value="MFS_1"/>
    <property type="match status" value="1"/>
</dbReference>
<feature type="transmembrane region" description="Helical" evidence="6">
    <location>
        <begin position="12"/>
        <end position="30"/>
    </location>
</feature>
<dbReference type="PROSITE" id="PS50850">
    <property type="entry name" value="MFS"/>
    <property type="match status" value="1"/>
</dbReference>
<feature type="transmembrane region" description="Helical" evidence="6">
    <location>
        <begin position="387"/>
        <end position="405"/>
    </location>
</feature>
<evidence type="ECO:0000313" key="8">
    <source>
        <dbReference type="EMBL" id="OLN31967.1"/>
    </source>
</evidence>
<keyword evidence="3 6" id="KW-0812">Transmembrane</keyword>
<feature type="transmembrane region" description="Helical" evidence="6">
    <location>
        <begin position="245"/>
        <end position="269"/>
    </location>
</feature>
<evidence type="ECO:0000256" key="4">
    <source>
        <dbReference type="ARBA" id="ARBA00022989"/>
    </source>
</evidence>
<keyword evidence="9" id="KW-1185">Reference proteome</keyword>
<evidence type="ECO:0000256" key="5">
    <source>
        <dbReference type="ARBA" id="ARBA00023136"/>
    </source>
</evidence>
<dbReference type="PANTHER" id="PTHR43826">
    <property type="entry name" value="GLUCOSE-6-PHOSPHATE EXCHANGER SLC37A4"/>
    <property type="match status" value="1"/>
</dbReference>
<dbReference type="Gene3D" id="1.20.1250.20">
    <property type="entry name" value="MFS general substrate transporter like domains"/>
    <property type="match status" value="2"/>
</dbReference>
<feature type="domain" description="Major facilitator superfamily (MFS) profile" evidence="7">
    <location>
        <begin position="17"/>
        <end position="439"/>
    </location>
</feature>
<keyword evidence="5 6" id="KW-0472">Membrane</keyword>
<dbReference type="GO" id="GO:0005886">
    <property type="term" value="C:plasma membrane"/>
    <property type="evidence" value="ECO:0007669"/>
    <property type="project" value="UniProtKB-SubCell"/>
</dbReference>
<keyword evidence="4 6" id="KW-1133">Transmembrane helix</keyword>
<dbReference type="InterPro" id="IPR000849">
    <property type="entry name" value="Sugar_P_transporter"/>
</dbReference>
<dbReference type="OrthoDB" id="9787026at2"/>
<proteinExistence type="predicted"/>
<dbReference type="RefSeq" id="WP_075364709.1">
    <property type="nucleotide sequence ID" value="NZ_MLBF01000012.1"/>
</dbReference>
<accession>A0A1Q8QXA2</accession>
<feature type="transmembrane region" description="Helical" evidence="6">
    <location>
        <begin position="417"/>
        <end position="434"/>
    </location>
</feature>
<dbReference type="GO" id="GO:0061513">
    <property type="term" value="F:glucose 6-phosphate:phosphate antiporter activity"/>
    <property type="evidence" value="ECO:0007669"/>
    <property type="project" value="TreeGrafter"/>
</dbReference>
<dbReference type="EMBL" id="MLBF01000012">
    <property type="protein sequence ID" value="OLN31967.1"/>
    <property type="molecule type" value="Genomic_DNA"/>
</dbReference>
<name>A0A1Q8QXA2_9FIRM</name>
<feature type="transmembrane region" description="Helical" evidence="6">
    <location>
        <begin position="173"/>
        <end position="192"/>
    </location>
</feature>
<evidence type="ECO:0000256" key="2">
    <source>
        <dbReference type="ARBA" id="ARBA00022448"/>
    </source>
</evidence>
<feature type="transmembrane region" description="Helical" evidence="6">
    <location>
        <begin position="50"/>
        <end position="71"/>
    </location>
</feature>
<feature type="transmembrane region" description="Helical" evidence="6">
    <location>
        <begin position="289"/>
        <end position="308"/>
    </location>
</feature>
<dbReference type="Proteomes" id="UP000186102">
    <property type="component" value="Unassembled WGS sequence"/>
</dbReference>
<comment type="caution">
    <text evidence="8">The sequence shown here is derived from an EMBL/GenBank/DDBJ whole genome shotgun (WGS) entry which is preliminary data.</text>
</comment>
<protein>
    <submittedName>
        <fullName evidence="8">Putative glucarate transporter</fullName>
    </submittedName>
</protein>
<reference evidence="8 9" key="1">
    <citation type="submission" date="2016-09" db="EMBL/GenBank/DDBJ databases">
        <title>Complete genome of Desulfosporosinus sp. OL.</title>
        <authorList>
            <person name="Mardanov A."/>
            <person name="Beletsky A."/>
            <person name="Panova A."/>
            <person name="Karnachuk O."/>
            <person name="Ravin N."/>
        </authorList>
    </citation>
    <scope>NUCLEOTIDE SEQUENCE [LARGE SCALE GENOMIC DNA]</scope>
    <source>
        <strain evidence="8 9">OL</strain>
    </source>
</reference>
<feature type="transmembrane region" description="Helical" evidence="6">
    <location>
        <begin position="346"/>
        <end position="366"/>
    </location>
</feature>
<dbReference type="GO" id="GO:0035435">
    <property type="term" value="P:phosphate ion transmembrane transport"/>
    <property type="evidence" value="ECO:0007669"/>
    <property type="project" value="TreeGrafter"/>
</dbReference>
<keyword evidence="2" id="KW-0813">Transport</keyword>
<sequence length="448" mass="50046">MTNTEKPSSWWRYRYFVAALLFFGYSIQYLDRIKTTVLTPLIMKSVGLSYGDIGNGIFLMMIFYGPSQFISGWLCDKFGSKKVLVFSLVSWSILTAYMADMRTPMQWYIRMAIFGIMVGTEFVPSARLLARWFPSRQRAQAQSSLAWAWILTPAWASILATQLAAFFGDWRPVFIVAAVLGLIPLILVLVFIKDRPEQLKGISQLELEESYEDELASGTITLADLKKGNVREQLQQKVNIPMKEILSYPGFWAIALVDVACQMTFWGVIAWSPTYLADVFKFSITKMGMWASVYFIAGVLGAYLSSRISDKHLGSRRKPMIMVSFLGTFPMIITLAMLPAGVSHGVLLIVLALAGFFANMAWGPFLSWPADVFSPEVYGKAMGFVNMLAYIGGAFAPLIMSRLIIKTSSGTNYTYSWIFVAGCCLVGLIAASLVKDKKYRETIVSIDA</sequence>
<comment type="subcellular location">
    <subcellularLocation>
        <location evidence="1">Cell membrane</location>
        <topology evidence="1">Multi-pass membrane protein</topology>
    </subcellularLocation>
</comment>
<dbReference type="SUPFAM" id="SSF103473">
    <property type="entry name" value="MFS general substrate transporter"/>
    <property type="match status" value="1"/>
</dbReference>
<evidence type="ECO:0000259" key="7">
    <source>
        <dbReference type="PROSITE" id="PS50850"/>
    </source>
</evidence>
<feature type="transmembrane region" description="Helical" evidence="6">
    <location>
        <begin position="145"/>
        <end position="167"/>
    </location>
</feature>
<dbReference type="AlphaFoldDB" id="A0A1Q8QXA2"/>